<evidence type="ECO:0000256" key="7">
    <source>
        <dbReference type="ARBA" id="ARBA00023237"/>
    </source>
</evidence>
<evidence type="ECO:0000256" key="8">
    <source>
        <dbReference type="PROSITE-ProRule" id="PRU01360"/>
    </source>
</evidence>
<evidence type="ECO:0000256" key="4">
    <source>
        <dbReference type="ARBA" id="ARBA00022692"/>
    </source>
</evidence>
<evidence type="ECO:0000259" key="12">
    <source>
        <dbReference type="Pfam" id="PF07715"/>
    </source>
</evidence>
<sequence>MNPHSRRHFAPGVAHAALALSLAAAAAPTAAWAQEAAAGEGTAQSENTDQATLADDIVVTGTLVRGIAPPGTNVIGVTQADVTATGATTTAQLLQSVPQLGSFNNLQSPTGFGNQITSNRPNLRTLPGFNTSGGSTTLVLMDGHRLVGMGILSTSPDPDVIPPGAIERLEIVPDGGSAVYGSDAVAGVINFITMKEFDGVKVDGHYGFAKNYYQLDASATVGKKWDGGSAYVSYTYTEHDDLYGRDRDYVRQYPSETGFPGLTNLQCSPGNVRVGTSAYYGLPYTTATAAAALGRINQCDYSDDITFYPKEHRHSVLASVSQQLSDSLSFEIKGFYTTGAIDIVTGPYRVQQGQPQTITRTAANASIFDAHRVGTETSQSVFFQYGPLDAQTQTVDLDTWGFTPTFTADLGSGWQARVMGSYSRSDSKSILTNFNTTALANAISAGLFNPYDPGASNAAALAVINDSELYSRTKQDLADLRAVVDGELFQLPGGGVKVAVGAEIYNEKYHILTQDQVSRLSPTSGSAAVSLPNTLGVSTVIRPAIAPIAPIGLSRTVKSVFGELVVPIFGADNATTMLEELTLSVAGRYDHYSDVGSTFNPKFGLTYRPVDWLKFRAAYGKSFNAPSLADAPGTIVSNISFSARLPPAALLAANGGPLPNIRPGSVAAFVQGNAADIQPQKAKTLSLGFDVQPPFLPGFNFSTTFYKIDLKGVIRLPPTDAANVYGAFRSIVTFAGNQAGGSFSATDLANLLGSVSLVRNAPPANIADLYAIIDLRKRNLENFKTHGLDFSGSYDIDTSFGSINLAGNANYELSRKRQPAAGAPYSDEPNVSMFRLRGSVGAQVGNLFGQVVLNHTSGFKLSPAVGFNGTTITGQSYTTQTKVGDFNVFNLFFRYDLKGEGVASDLQLTLNVDNVFNTAPPVYRGDPIAAQYGYIGSLTLGRMVQFGISKKF</sequence>
<feature type="domain" description="TonB-dependent receptor plug" evidence="12">
    <location>
        <begin position="74"/>
        <end position="188"/>
    </location>
</feature>
<dbReference type="PANTHER" id="PTHR47234">
    <property type="match status" value="1"/>
</dbReference>
<keyword evidence="2 8" id="KW-0813">Transport</keyword>
<evidence type="ECO:0000256" key="5">
    <source>
        <dbReference type="ARBA" id="ARBA00023077"/>
    </source>
</evidence>
<keyword evidence="4 8" id="KW-0812">Transmembrane</keyword>
<comment type="subcellular location">
    <subcellularLocation>
        <location evidence="1 8">Cell outer membrane</location>
        <topology evidence="1 8">Multi-pass membrane protein</topology>
    </subcellularLocation>
</comment>
<dbReference type="Pfam" id="PF00593">
    <property type="entry name" value="TonB_dep_Rec_b-barrel"/>
    <property type="match status" value="1"/>
</dbReference>
<dbReference type="InterPro" id="IPR000531">
    <property type="entry name" value="Beta-barrel_TonB"/>
</dbReference>
<dbReference type="InterPro" id="IPR036942">
    <property type="entry name" value="Beta-barrel_TonB_sf"/>
</dbReference>
<evidence type="ECO:0000256" key="1">
    <source>
        <dbReference type="ARBA" id="ARBA00004571"/>
    </source>
</evidence>
<evidence type="ECO:0000256" key="6">
    <source>
        <dbReference type="ARBA" id="ARBA00023136"/>
    </source>
</evidence>
<dbReference type="RefSeq" id="WP_275229310.1">
    <property type="nucleotide sequence ID" value="NZ_JARESE010000052.1"/>
</dbReference>
<evidence type="ECO:0000313" key="13">
    <source>
        <dbReference type="EMBL" id="MDE8653200.1"/>
    </source>
</evidence>
<evidence type="ECO:0000256" key="2">
    <source>
        <dbReference type="ARBA" id="ARBA00022448"/>
    </source>
</evidence>
<evidence type="ECO:0000313" key="14">
    <source>
        <dbReference type="Proteomes" id="UP001216253"/>
    </source>
</evidence>
<feature type="domain" description="TonB-dependent receptor-like beta-barrel" evidence="11">
    <location>
        <begin position="377"/>
        <end position="915"/>
    </location>
</feature>
<dbReference type="EMBL" id="JARESE010000052">
    <property type="protein sequence ID" value="MDE8653200.1"/>
    <property type="molecule type" value="Genomic_DNA"/>
</dbReference>
<keyword evidence="3 8" id="KW-1134">Transmembrane beta strand</keyword>
<dbReference type="Gene3D" id="2.170.130.10">
    <property type="entry name" value="TonB-dependent receptor, plug domain"/>
    <property type="match status" value="1"/>
</dbReference>
<name>A0ABT5WTI7_9SPHN</name>
<feature type="signal peptide" evidence="10">
    <location>
        <begin position="1"/>
        <end position="33"/>
    </location>
</feature>
<dbReference type="SUPFAM" id="SSF56935">
    <property type="entry name" value="Porins"/>
    <property type="match status" value="1"/>
</dbReference>
<evidence type="ECO:0000256" key="9">
    <source>
        <dbReference type="RuleBase" id="RU003357"/>
    </source>
</evidence>
<dbReference type="PROSITE" id="PS52016">
    <property type="entry name" value="TONB_DEPENDENT_REC_3"/>
    <property type="match status" value="1"/>
</dbReference>
<dbReference type="Gene3D" id="2.40.170.20">
    <property type="entry name" value="TonB-dependent receptor, beta-barrel domain"/>
    <property type="match status" value="1"/>
</dbReference>
<keyword evidence="5 9" id="KW-0798">TonB box</keyword>
<organism evidence="13 14">
    <name type="scientific">Novosphingobium album</name>
    <name type="common">ex Liu et al. 2023</name>
    <dbReference type="NCBI Taxonomy" id="3031130"/>
    <lineage>
        <taxon>Bacteria</taxon>
        <taxon>Pseudomonadati</taxon>
        <taxon>Pseudomonadota</taxon>
        <taxon>Alphaproteobacteria</taxon>
        <taxon>Sphingomonadales</taxon>
        <taxon>Sphingomonadaceae</taxon>
        <taxon>Novosphingobium</taxon>
    </lineage>
</organism>
<evidence type="ECO:0000256" key="3">
    <source>
        <dbReference type="ARBA" id="ARBA00022452"/>
    </source>
</evidence>
<keyword evidence="14" id="KW-1185">Reference proteome</keyword>
<evidence type="ECO:0000256" key="10">
    <source>
        <dbReference type="SAM" id="SignalP"/>
    </source>
</evidence>
<protein>
    <submittedName>
        <fullName evidence="13">TonB-dependent receptor</fullName>
    </submittedName>
</protein>
<proteinExistence type="inferred from homology"/>
<dbReference type="Pfam" id="PF07715">
    <property type="entry name" value="Plug"/>
    <property type="match status" value="1"/>
</dbReference>
<evidence type="ECO:0000259" key="11">
    <source>
        <dbReference type="Pfam" id="PF00593"/>
    </source>
</evidence>
<dbReference type="InterPro" id="IPR006311">
    <property type="entry name" value="TAT_signal"/>
</dbReference>
<keyword evidence="13" id="KW-0675">Receptor</keyword>
<dbReference type="InterPro" id="IPR012910">
    <property type="entry name" value="Plug_dom"/>
</dbReference>
<dbReference type="InterPro" id="IPR037066">
    <property type="entry name" value="Plug_dom_sf"/>
</dbReference>
<dbReference type="Proteomes" id="UP001216253">
    <property type="component" value="Unassembled WGS sequence"/>
</dbReference>
<dbReference type="PANTHER" id="PTHR47234:SF2">
    <property type="entry name" value="TONB-DEPENDENT RECEPTOR"/>
    <property type="match status" value="1"/>
</dbReference>
<comment type="caution">
    <text evidence="13">The sequence shown here is derived from an EMBL/GenBank/DDBJ whole genome shotgun (WGS) entry which is preliminary data.</text>
</comment>
<accession>A0ABT5WTI7</accession>
<keyword evidence="7 8" id="KW-0998">Cell outer membrane</keyword>
<feature type="chain" id="PRO_5046664943" evidence="10">
    <location>
        <begin position="34"/>
        <end position="952"/>
    </location>
</feature>
<comment type="similarity">
    <text evidence="8 9">Belongs to the TonB-dependent receptor family.</text>
</comment>
<gene>
    <name evidence="13" type="ORF">PYV00_15980</name>
</gene>
<keyword evidence="6 8" id="KW-0472">Membrane</keyword>
<dbReference type="InterPro" id="IPR039426">
    <property type="entry name" value="TonB-dep_rcpt-like"/>
</dbReference>
<keyword evidence="10" id="KW-0732">Signal</keyword>
<dbReference type="PROSITE" id="PS51318">
    <property type="entry name" value="TAT"/>
    <property type="match status" value="1"/>
</dbReference>
<reference evidence="13 14" key="1">
    <citation type="submission" date="2023-03" db="EMBL/GenBank/DDBJ databases">
        <title>NovoSphingobium album sp. nov. isolated from polycyclic aromatic hydrocarbons- and heavy-metal polluted soil.</title>
        <authorList>
            <person name="Liu Z."/>
            <person name="Wang K."/>
        </authorList>
    </citation>
    <scope>NUCLEOTIDE SEQUENCE [LARGE SCALE GENOMIC DNA]</scope>
    <source>
        <strain evidence="13 14">H3SJ31-1</strain>
    </source>
</reference>